<dbReference type="PANTHER" id="PTHR24322:SF736">
    <property type="entry name" value="RETINOL DEHYDROGENASE 10"/>
    <property type="match status" value="1"/>
</dbReference>
<sequence length="358" mass="39824">MAPQPGSYDATALYDNVDIDMVVKVLAQTAFRKGVISPAVVNSASYCAVVSAFWMLKWLSTLYRNQGSLFFAPKPLDWSEQIVVITGGSSGIGELLANTLAVRNVNVVVLDIKPIQTENFNITYYKCDVSQWEEVEAVSKKVIEEIGHPTMLVNNAGVVQGKLILDLRPEDIYQTFGVNTFAHFWILKAFLPNMLKRKSGHIVTVASVLGLVGCAQMTDYTASKAAVVNMHESLRYELNNRYHCPGIRTTLVCPGHVHTPMFSTFTTPNNAFYRFFAPSLPPVTIVKAIITALDSQQSQMLFLPVFAYSSLIMKLLPSFVRDLAQELTNADHGMQHFRKVTAIREDEIKLVQENKKAA</sequence>
<dbReference type="InterPro" id="IPR020904">
    <property type="entry name" value="Sc_DH/Rdtase_CS"/>
</dbReference>
<keyword evidence="5" id="KW-1133">Transmembrane helix</keyword>
<evidence type="ECO:0000256" key="6">
    <source>
        <dbReference type="ARBA" id="ARBA00023002"/>
    </source>
</evidence>
<comment type="function">
    <text evidence="9">Catalyzes the reduction of all-trans-retinal to all-trans-retinol in the presence of NADPH.</text>
</comment>
<keyword evidence="14" id="KW-1185">Reference proteome</keyword>
<dbReference type="Proteomes" id="UP000054538">
    <property type="component" value="Unassembled WGS sequence"/>
</dbReference>
<comment type="similarity">
    <text evidence="2 12">Belongs to the short-chain dehydrogenases/reductases (SDR) family.</text>
</comment>
<evidence type="ECO:0000256" key="7">
    <source>
        <dbReference type="ARBA" id="ARBA00023098"/>
    </source>
</evidence>
<evidence type="ECO:0000256" key="5">
    <source>
        <dbReference type="ARBA" id="ARBA00022989"/>
    </source>
</evidence>
<evidence type="ECO:0000256" key="1">
    <source>
        <dbReference type="ARBA" id="ARBA00004141"/>
    </source>
</evidence>
<name>A0A0D0E6D0_9AGAM</name>
<dbReference type="Pfam" id="PF00106">
    <property type="entry name" value="adh_short"/>
    <property type="match status" value="1"/>
</dbReference>
<evidence type="ECO:0000256" key="8">
    <source>
        <dbReference type="ARBA" id="ARBA00023136"/>
    </source>
</evidence>
<dbReference type="PRINTS" id="PR00081">
    <property type="entry name" value="GDHRDH"/>
</dbReference>
<dbReference type="HOGENOM" id="CLU_010194_5_0_1"/>
<dbReference type="FunFam" id="3.40.50.720:FF:000131">
    <property type="entry name" value="Short-chain dehydrogenase/reductase 3"/>
    <property type="match status" value="1"/>
</dbReference>
<evidence type="ECO:0000313" key="13">
    <source>
        <dbReference type="EMBL" id="KIL00502.1"/>
    </source>
</evidence>
<evidence type="ECO:0000256" key="9">
    <source>
        <dbReference type="ARBA" id="ARBA00059620"/>
    </source>
</evidence>
<keyword evidence="7" id="KW-0443">Lipid metabolism</keyword>
<dbReference type="STRING" id="930991.A0A0D0E6D0"/>
<dbReference type="CDD" id="cd05339">
    <property type="entry name" value="17beta-HSDXI-like_SDR_c"/>
    <property type="match status" value="1"/>
</dbReference>
<dbReference type="OrthoDB" id="10253736at2759"/>
<dbReference type="EMBL" id="KN824832">
    <property type="protein sequence ID" value="KIL00502.1"/>
    <property type="molecule type" value="Genomic_DNA"/>
</dbReference>
<keyword evidence="8" id="KW-0472">Membrane</keyword>
<dbReference type="PRINTS" id="PR00080">
    <property type="entry name" value="SDRFAMILY"/>
</dbReference>
<accession>A0A0D0E6D0</accession>
<keyword evidence="4" id="KW-0521">NADP</keyword>
<keyword evidence="3" id="KW-0812">Transmembrane</keyword>
<evidence type="ECO:0000256" key="12">
    <source>
        <dbReference type="RuleBase" id="RU000363"/>
    </source>
</evidence>
<comment type="subcellular location">
    <subcellularLocation>
        <location evidence="1">Membrane</location>
        <topology evidence="1">Multi-pass membrane protein</topology>
    </subcellularLocation>
</comment>
<keyword evidence="6" id="KW-0560">Oxidoreductase</keyword>
<dbReference type="PROSITE" id="PS00061">
    <property type="entry name" value="ADH_SHORT"/>
    <property type="match status" value="1"/>
</dbReference>
<dbReference type="PANTHER" id="PTHR24322">
    <property type="entry name" value="PKSB"/>
    <property type="match status" value="1"/>
</dbReference>
<dbReference type="InParanoid" id="A0A0D0E6D0"/>
<reference evidence="14" key="2">
    <citation type="submission" date="2015-01" db="EMBL/GenBank/DDBJ databases">
        <title>Evolutionary Origins and Diversification of the Mycorrhizal Mutualists.</title>
        <authorList>
            <consortium name="DOE Joint Genome Institute"/>
            <consortium name="Mycorrhizal Genomics Consortium"/>
            <person name="Kohler A."/>
            <person name="Kuo A."/>
            <person name="Nagy L.G."/>
            <person name="Floudas D."/>
            <person name="Copeland A."/>
            <person name="Barry K.W."/>
            <person name="Cichocki N."/>
            <person name="Veneault-Fourrey C."/>
            <person name="LaButti K."/>
            <person name="Lindquist E.A."/>
            <person name="Lipzen A."/>
            <person name="Lundell T."/>
            <person name="Morin E."/>
            <person name="Murat C."/>
            <person name="Riley R."/>
            <person name="Ohm R."/>
            <person name="Sun H."/>
            <person name="Tunlid A."/>
            <person name="Henrissat B."/>
            <person name="Grigoriev I.V."/>
            <person name="Hibbett D.S."/>
            <person name="Martin F."/>
        </authorList>
    </citation>
    <scope>NUCLEOTIDE SEQUENCE [LARGE SCALE GENOMIC DNA]</scope>
    <source>
        <strain evidence="14">Ve08.2h10</strain>
    </source>
</reference>
<evidence type="ECO:0000256" key="4">
    <source>
        <dbReference type="ARBA" id="ARBA00022857"/>
    </source>
</evidence>
<dbReference type="SUPFAM" id="SSF51735">
    <property type="entry name" value="NAD(P)-binding Rossmann-fold domains"/>
    <property type="match status" value="1"/>
</dbReference>
<dbReference type="Gene3D" id="3.40.50.720">
    <property type="entry name" value="NAD(P)-binding Rossmann-like Domain"/>
    <property type="match status" value="1"/>
</dbReference>
<gene>
    <name evidence="13" type="ORF">PAXRUDRAFT_190161</name>
</gene>
<evidence type="ECO:0000256" key="11">
    <source>
        <dbReference type="ARBA" id="ARBA00082544"/>
    </source>
</evidence>
<dbReference type="InterPro" id="IPR036291">
    <property type="entry name" value="NAD(P)-bd_dom_sf"/>
</dbReference>
<organism evidence="13 14">
    <name type="scientific">Paxillus rubicundulus Ve08.2h10</name>
    <dbReference type="NCBI Taxonomy" id="930991"/>
    <lineage>
        <taxon>Eukaryota</taxon>
        <taxon>Fungi</taxon>
        <taxon>Dikarya</taxon>
        <taxon>Basidiomycota</taxon>
        <taxon>Agaricomycotina</taxon>
        <taxon>Agaricomycetes</taxon>
        <taxon>Agaricomycetidae</taxon>
        <taxon>Boletales</taxon>
        <taxon>Paxilineae</taxon>
        <taxon>Paxillaceae</taxon>
        <taxon>Paxillus</taxon>
    </lineage>
</organism>
<evidence type="ECO:0000313" key="14">
    <source>
        <dbReference type="Proteomes" id="UP000054538"/>
    </source>
</evidence>
<dbReference type="GO" id="GO:0052650">
    <property type="term" value="F:all-trans-retinol dehydrogenase (NADP+) activity"/>
    <property type="evidence" value="ECO:0007669"/>
    <property type="project" value="UniProtKB-ARBA"/>
</dbReference>
<dbReference type="FunCoup" id="A0A0D0E6D0">
    <property type="interactions" value="114"/>
</dbReference>
<dbReference type="GO" id="GO:0016020">
    <property type="term" value="C:membrane"/>
    <property type="evidence" value="ECO:0007669"/>
    <property type="project" value="UniProtKB-SubCell"/>
</dbReference>
<protein>
    <recommendedName>
        <fullName evidence="10">Short-chain dehydrogenase/reductase 3</fullName>
    </recommendedName>
    <alternativeName>
        <fullName evidence="11">Retinal short-chain dehydrogenase/reductase 1</fullName>
    </alternativeName>
</protein>
<proteinExistence type="inferred from homology"/>
<evidence type="ECO:0000256" key="2">
    <source>
        <dbReference type="ARBA" id="ARBA00006484"/>
    </source>
</evidence>
<dbReference type="AlphaFoldDB" id="A0A0D0E6D0"/>
<dbReference type="InterPro" id="IPR002347">
    <property type="entry name" value="SDR_fam"/>
</dbReference>
<reference evidence="13 14" key="1">
    <citation type="submission" date="2014-04" db="EMBL/GenBank/DDBJ databases">
        <authorList>
            <consortium name="DOE Joint Genome Institute"/>
            <person name="Kuo A."/>
            <person name="Kohler A."/>
            <person name="Jargeat P."/>
            <person name="Nagy L.G."/>
            <person name="Floudas D."/>
            <person name="Copeland A."/>
            <person name="Barry K.W."/>
            <person name="Cichocki N."/>
            <person name="Veneault-Fourrey C."/>
            <person name="LaButti K."/>
            <person name="Lindquist E.A."/>
            <person name="Lipzen A."/>
            <person name="Lundell T."/>
            <person name="Morin E."/>
            <person name="Murat C."/>
            <person name="Sun H."/>
            <person name="Tunlid A."/>
            <person name="Henrissat B."/>
            <person name="Grigoriev I.V."/>
            <person name="Hibbett D.S."/>
            <person name="Martin F."/>
            <person name="Nordberg H.P."/>
            <person name="Cantor M.N."/>
            <person name="Hua S.X."/>
        </authorList>
    </citation>
    <scope>NUCLEOTIDE SEQUENCE [LARGE SCALE GENOMIC DNA]</scope>
    <source>
        <strain evidence="13 14">Ve08.2h10</strain>
    </source>
</reference>
<evidence type="ECO:0000256" key="3">
    <source>
        <dbReference type="ARBA" id="ARBA00022692"/>
    </source>
</evidence>
<evidence type="ECO:0000256" key="10">
    <source>
        <dbReference type="ARBA" id="ARBA00068717"/>
    </source>
</evidence>